<organism evidence="2 3">
    <name type="scientific">Lentinula lateritia</name>
    <dbReference type="NCBI Taxonomy" id="40482"/>
    <lineage>
        <taxon>Eukaryota</taxon>
        <taxon>Fungi</taxon>
        <taxon>Dikarya</taxon>
        <taxon>Basidiomycota</taxon>
        <taxon>Agaricomycotina</taxon>
        <taxon>Agaricomycetes</taxon>
        <taxon>Agaricomycetidae</taxon>
        <taxon>Agaricales</taxon>
        <taxon>Marasmiineae</taxon>
        <taxon>Omphalotaceae</taxon>
        <taxon>Lentinula</taxon>
    </lineage>
</organism>
<evidence type="ECO:0000259" key="1">
    <source>
        <dbReference type="Pfam" id="PF20209"/>
    </source>
</evidence>
<reference evidence="2" key="1">
    <citation type="submission" date="2022-08" db="EMBL/GenBank/DDBJ databases">
        <title>A Global Phylogenomic Analysis of the Shiitake Genus Lentinula.</title>
        <authorList>
            <consortium name="DOE Joint Genome Institute"/>
            <person name="Sierra-Patev S."/>
            <person name="Min B."/>
            <person name="Naranjo-Ortiz M."/>
            <person name="Looney B."/>
            <person name="Konkel Z."/>
            <person name="Slot J.C."/>
            <person name="Sakamoto Y."/>
            <person name="Steenwyk J.L."/>
            <person name="Rokas A."/>
            <person name="Carro J."/>
            <person name="Camarero S."/>
            <person name="Ferreira P."/>
            <person name="Molpeceres G."/>
            <person name="Ruiz-Duenas F.J."/>
            <person name="Serrano A."/>
            <person name="Henrissat B."/>
            <person name="Drula E."/>
            <person name="Hughes K.W."/>
            <person name="Mata J.L."/>
            <person name="Ishikawa N.K."/>
            <person name="Vargas-Isla R."/>
            <person name="Ushijima S."/>
            <person name="Smith C.A."/>
            <person name="Ahrendt S."/>
            <person name="Andreopoulos W."/>
            <person name="He G."/>
            <person name="Labutti K."/>
            <person name="Lipzen A."/>
            <person name="Ng V."/>
            <person name="Riley R."/>
            <person name="Sandor L."/>
            <person name="Barry K."/>
            <person name="Martinez A.T."/>
            <person name="Xiao Y."/>
            <person name="Gibbons J.G."/>
            <person name="Terashima K."/>
            <person name="Grigoriev I.V."/>
            <person name="Hibbett D.S."/>
        </authorList>
    </citation>
    <scope>NUCLEOTIDE SEQUENCE</scope>
    <source>
        <strain evidence="2">RHP3577 ss4</strain>
    </source>
</reference>
<evidence type="ECO:0000313" key="2">
    <source>
        <dbReference type="EMBL" id="KAJ4477606.1"/>
    </source>
</evidence>
<feature type="non-terminal residue" evidence="2">
    <location>
        <position position="1"/>
    </location>
</feature>
<dbReference type="InterPro" id="IPR046700">
    <property type="entry name" value="DUF6570"/>
</dbReference>
<name>A0ABQ8VAZ6_9AGAR</name>
<evidence type="ECO:0000313" key="3">
    <source>
        <dbReference type="Proteomes" id="UP001150217"/>
    </source>
</evidence>
<dbReference type="Proteomes" id="UP001150217">
    <property type="component" value="Unassembled WGS sequence"/>
</dbReference>
<accession>A0ABQ8VAZ6</accession>
<sequence length="124" mass="13565">LLDPAGIEISESNNELSIRLCSDCMSSLKHHKIPPLLLANNMYLGEVPPELMNLSIVEEVMIACCRTKSYIIHLKEEGMASGPTLQHALRGNVIIYPQRPSAISKILPPDLDDIASAICVIFIG</sequence>
<gene>
    <name evidence="2" type="ORF">C8R41DRAFT_709754</name>
</gene>
<feature type="non-terminal residue" evidence="2">
    <location>
        <position position="124"/>
    </location>
</feature>
<protein>
    <recommendedName>
        <fullName evidence="1">DUF6570 domain-containing protein</fullName>
    </recommendedName>
</protein>
<comment type="caution">
    <text evidence="2">The sequence shown here is derived from an EMBL/GenBank/DDBJ whole genome shotgun (WGS) entry which is preliminary data.</text>
</comment>
<dbReference type="EMBL" id="JANVFT010000067">
    <property type="protein sequence ID" value="KAJ4477606.1"/>
    <property type="molecule type" value="Genomic_DNA"/>
</dbReference>
<dbReference type="Pfam" id="PF20209">
    <property type="entry name" value="DUF6570"/>
    <property type="match status" value="1"/>
</dbReference>
<feature type="domain" description="DUF6570" evidence="1">
    <location>
        <begin position="31"/>
        <end position="124"/>
    </location>
</feature>
<keyword evidence="3" id="KW-1185">Reference proteome</keyword>
<proteinExistence type="predicted"/>